<dbReference type="EMBL" id="CP002859">
    <property type="protein sequence ID" value="AEI51135.1"/>
    <property type="molecule type" value="Genomic_DNA"/>
</dbReference>
<evidence type="ECO:0008006" key="4">
    <source>
        <dbReference type="Google" id="ProtNLM"/>
    </source>
</evidence>
<protein>
    <recommendedName>
        <fullName evidence="4">DUF2568 domain-containing protein</fullName>
    </recommendedName>
</protein>
<sequence length="112" mass="12469">MDILRYANMALAFGLELAMLAALGRWGYLQGKSALFSWLMAIGMVGIAVMLWGYFAAPRSAHRLPLLSRLGFELFMFLLSGLLLYTSGYRTAAVWFCALSCVSILLAFIFKE</sequence>
<keyword evidence="1" id="KW-1133">Transmembrane helix</keyword>
<gene>
    <name evidence="2" type="ordered locus">Runsl_4822</name>
</gene>
<reference evidence="3" key="1">
    <citation type="submission" date="2011-06" db="EMBL/GenBank/DDBJ databases">
        <title>The complete genome of chromosome of Runella slithyformis DSM 19594.</title>
        <authorList>
            <consortium name="US DOE Joint Genome Institute (JGI-PGF)"/>
            <person name="Lucas S."/>
            <person name="Han J."/>
            <person name="Lapidus A."/>
            <person name="Bruce D."/>
            <person name="Goodwin L."/>
            <person name="Pitluck S."/>
            <person name="Peters L."/>
            <person name="Kyrpides N."/>
            <person name="Mavromatis K."/>
            <person name="Ivanova N."/>
            <person name="Ovchinnikova G."/>
            <person name="Zhang X."/>
            <person name="Misra M."/>
            <person name="Detter J.C."/>
            <person name="Tapia R."/>
            <person name="Han C."/>
            <person name="Land M."/>
            <person name="Hauser L."/>
            <person name="Markowitz V."/>
            <person name="Cheng J.-F."/>
            <person name="Hugenholtz P."/>
            <person name="Woyke T."/>
            <person name="Wu D."/>
            <person name="Tindall B."/>
            <person name="Faehrich R."/>
            <person name="Brambilla E."/>
            <person name="Klenk H.-P."/>
            <person name="Eisen J.A."/>
        </authorList>
    </citation>
    <scope>NUCLEOTIDE SEQUENCE [LARGE SCALE GENOMIC DNA]</scope>
    <source>
        <strain evidence="3">ATCC 29530 / DSM 19594 / LMG 11500 / NCIMB 11436 / LSU 4</strain>
    </source>
</reference>
<reference evidence="2 3" key="2">
    <citation type="journal article" date="2012" name="Stand. Genomic Sci.">
        <title>Complete genome sequence of the aquatic bacterium Runella slithyformis type strain (LSU 4(T)).</title>
        <authorList>
            <person name="Copeland A."/>
            <person name="Zhang X."/>
            <person name="Misra M."/>
            <person name="Lapidus A."/>
            <person name="Nolan M."/>
            <person name="Lucas S."/>
            <person name="Deshpande S."/>
            <person name="Cheng J.F."/>
            <person name="Tapia R."/>
            <person name="Goodwin L.A."/>
            <person name="Pitluck S."/>
            <person name="Liolios K."/>
            <person name="Pagani I."/>
            <person name="Ivanova N."/>
            <person name="Mikhailova N."/>
            <person name="Pati A."/>
            <person name="Chen A."/>
            <person name="Palaniappan K."/>
            <person name="Land M."/>
            <person name="Hauser L."/>
            <person name="Pan C."/>
            <person name="Jeffries C.D."/>
            <person name="Detter J.C."/>
            <person name="Brambilla E.M."/>
            <person name="Rohde M."/>
            <person name="Djao O.D."/>
            <person name="Goker M."/>
            <person name="Sikorski J."/>
            <person name="Tindall B.J."/>
            <person name="Woyke T."/>
            <person name="Bristow J."/>
            <person name="Eisen J.A."/>
            <person name="Markowitz V."/>
            <person name="Hugenholtz P."/>
            <person name="Kyrpides N.C."/>
            <person name="Klenk H.P."/>
            <person name="Mavromatis K."/>
        </authorList>
    </citation>
    <scope>NUCLEOTIDE SEQUENCE [LARGE SCALE GENOMIC DNA]</scope>
    <source>
        <strain evidence="3">ATCC 29530 / DSM 19594 / LMG 11500 / NCIMB 11436 / LSU 4</strain>
    </source>
</reference>
<feature type="transmembrane region" description="Helical" evidence="1">
    <location>
        <begin position="34"/>
        <end position="54"/>
    </location>
</feature>
<feature type="transmembrane region" description="Helical" evidence="1">
    <location>
        <begin position="7"/>
        <end position="28"/>
    </location>
</feature>
<dbReference type="RefSeq" id="WP_013930420.1">
    <property type="nucleotide sequence ID" value="NC_015703.1"/>
</dbReference>
<evidence type="ECO:0000313" key="3">
    <source>
        <dbReference type="Proteomes" id="UP000000493"/>
    </source>
</evidence>
<keyword evidence="1" id="KW-0812">Transmembrane</keyword>
<dbReference type="Proteomes" id="UP000000493">
    <property type="component" value="Chromosome"/>
</dbReference>
<accession>A0A7U3ZPT7</accession>
<evidence type="ECO:0000256" key="1">
    <source>
        <dbReference type="SAM" id="Phobius"/>
    </source>
</evidence>
<dbReference type="InterPro" id="IPR021214">
    <property type="entry name" value="DUF2568"/>
</dbReference>
<proteinExistence type="predicted"/>
<feature type="transmembrane region" description="Helical" evidence="1">
    <location>
        <begin position="92"/>
        <end position="110"/>
    </location>
</feature>
<keyword evidence="3" id="KW-1185">Reference proteome</keyword>
<dbReference type="AlphaFoldDB" id="A0A7U3ZPT7"/>
<dbReference type="KEGG" id="rsi:Runsl_4822"/>
<keyword evidence="1" id="KW-0472">Membrane</keyword>
<dbReference type="Pfam" id="PF10823">
    <property type="entry name" value="DUF2568"/>
    <property type="match status" value="1"/>
</dbReference>
<evidence type="ECO:0000313" key="2">
    <source>
        <dbReference type="EMBL" id="AEI51135.1"/>
    </source>
</evidence>
<name>A0A7U3ZPT7_RUNSL</name>
<organism evidence="2 3">
    <name type="scientific">Runella slithyformis (strain ATCC 29530 / DSM 19594 / LMG 11500 / NCIMB 11436 / LSU 4)</name>
    <dbReference type="NCBI Taxonomy" id="761193"/>
    <lineage>
        <taxon>Bacteria</taxon>
        <taxon>Pseudomonadati</taxon>
        <taxon>Bacteroidota</taxon>
        <taxon>Cytophagia</taxon>
        <taxon>Cytophagales</taxon>
        <taxon>Spirosomataceae</taxon>
        <taxon>Runella</taxon>
    </lineage>
</organism>
<feature type="transmembrane region" description="Helical" evidence="1">
    <location>
        <begin position="66"/>
        <end position="86"/>
    </location>
</feature>